<evidence type="ECO:0000313" key="2">
    <source>
        <dbReference type="EMBL" id="SPU42662.1"/>
    </source>
</evidence>
<dbReference type="AlphaFoldDB" id="A0A2X1APU2"/>
<sequence length="85" mass="9304">MRTLAKLAMSGILLAMTASPAVAFKSWEYVYYYTFYSDASMTTIVGYGNDVCMESGGNVTVITPLFPTPYYTAERGHECRPGGPL</sequence>
<name>A0A2X1APU2_BREDI</name>
<feature type="chain" id="PRO_5015949150" evidence="1">
    <location>
        <begin position="24"/>
        <end position="85"/>
    </location>
</feature>
<feature type="signal peptide" evidence="1">
    <location>
        <begin position="1"/>
        <end position="23"/>
    </location>
</feature>
<gene>
    <name evidence="2" type="ORF">NCTC11165_00812</name>
</gene>
<reference evidence="2 3" key="1">
    <citation type="submission" date="2018-06" db="EMBL/GenBank/DDBJ databases">
        <authorList>
            <consortium name="Pathogen Informatics"/>
            <person name="Doyle S."/>
        </authorList>
    </citation>
    <scope>NUCLEOTIDE SEQUENCE [LARGE SCALE GENOMIC DNA]</scope>
    <source>
        <strain evidence="2 3">NCTC11165</strain>
    </source>
</reference>
<accession>A0A2X1APU2</accession>
<proteinExistence type="predicted"/>
<evidence type="ECO:0000256" key="1">
    <source>
        <dbReference type="SAM" id="SignalP"/>
    </source>
</evidence>
<protein>
    <submittedName>
        <fullName evidence="2">Uncharacterized protein</fullName>
    </submittedName>
</protein>
<dbReference type="EMBL" id="UAQM01000001">
    <property type="protein sequence ID" value="SPU42662.1"/>
    <property type="molecule type" value="Genomic_DNA"/>
</dbReference>
<evidence type="ECO:0000313" key="3">
    <source>
        <dbReference type="Proteomes" id="UP000250358"/>
    </source>
</evidence>
<dbReference type="Proteomes" id="UP000250358">
    <property type="component" value="Unassembled WGS sequence"/>
</dbReference>
<keyword evidence="1" id="KW-0732">Signal</keyword>
<organism evidence="2 3">
    <name type="scientific">Brevundimonas diminuta</name>
    <name type="common">Pseudomonas diminuta</name>
    <dbReference type="NCBI Taxonomy" id="293"/>
    <lineage>
        <taxon>Bacteria</taxon>
        <taxon>Pseudomonadati</taxon>
        <taxon>Pseudomonadota</taxon>
        <taxon>Alphaproteobacteria</taxon>
        <taxon>Caulobacterales</taxon>
        <taxon>Caulobacteraceae</taxon>
        <taxon>Brevundimonas</taxon>
    </lineage>
</organism>